<protein>
    <submittedName>
        <fullName evidence="1">Uncharacterized protein</fullName>
    </submittedName>
</protein>
<accession>A0A1X2G870</accession>
<keyword evidence="2" id="KW-1185">Reference proteome</keyword>
<sequence>MDDCQLRATSPSPLPMSLFTTNPSSSCVMNPVSSTPLPFKHIPRSLFALTSYIVTSLPNSGSKMSKQVDEKLAGCPSPIDVIF</sequence>
<gene>
    <name evidence="1" type="ORF">DM01DRAFT_1339105</name>
</gene>
<dbReference type="Proteomes" id="UP000242146">
    <property type="component" value="Unassembled WGS sequence"/>
</dbReference>
<organism evidence="1 2">
    <name type="scientific">Hesseltinella vesiculosa</name>
    <dbReference type="NCBI Taxonomy" id="101127"/>
    <lineage>
        <taxon>Eukaryota</taxon>
        <taxon>Fungi</taxon>
        <taxon>Fungi incertae sedis</taxon>
        <taxon>Mucoromycota</taxon>
        <taxon>Mucoromycotina</taxon>
        <taxon>Mucoromycetes</taxon>
        <taxon>Mucorales</taxon>
        <taxon>Cunninghamellaceae</taxon>
        <taxon>Hesseltinella</taxon>
    </lineage>
</organism>
<evidence type="ECO:0000313" key="2">
    <source>
        <dbReference type="Proteomes" id="UP000242146"/>
    </source>
</evidence>
<dbReference type="EMBL" id="MCGT01000033">
    <property type="protein sequence ID" value="ORX47472.1"/>
    <property type="molecule type" value="Genomic_DNA"/>
</dbReference>
<dbReference type="AlphaFoldDB" id="A0A1X2G870"/>
<proteinExistence type="predicted"/>
<comment type="caution">
    <text evidence="1">The sequence shown here is derived from an EMBL/GenBank/DDBJ whole genome shotgun (WGS) entry which is preliminary data.</text>
</comment>
<evidence type="ECO:0000313" key="1">
    <source>
        <dbReference type="EMBL" id="ORX47472.1"/>
    </source>
</evidence>
<reference evidence="1 2" key="1">
    <citation type="submission" date="2016-07" db="EMBL/GenBank/DDBJ databases">
        <title>Pervasive Adenine N6-methylation of Active Genes in Fungi.</title>
        <authorList>
            <consortium name="DOE Joint Genome Institute"/>
            <person name="Mondo S.J."/>
            <person name="Dannebaum R.O."/>
            <person name="Kuo R.C."/>
            <person name="Labutti K."/>
            <person name="Haridas S."/>
            <person name="Kuo A."/>
            <person name="Salamov A."/>
            <person name="Ahrendt S.R."/>
            <person name="Lipzen A."/>
            <person name="Sullivan W."/>
            <person name="Andreopoulos W.B."/>
            <person name="Clum A."/>
            <person name="Lindquist E."/>
            <person name="Daum C."/>
            <person name="Ramamoorthy G.K."/>
            <person name="Gryganskyi A."/>
            <person name="Culley D."/>
            <person name="Magnuson J.K."/>
            <person name="James T.Y."/>
            <person name="O'Malley M.A."/>
            <person name="Stajich J.E."/>
            <person name="Spatafora J.W."/>
            <person name="Visel A."/>
            <person name="Grigoriev I.V."/>
        </authorList>
    </citation>
    <scope>NUCLEOTIDE SEQUENCE [LARGE SCALE GENOMIC DNA]</scope>
    <source>
        <strain evidence="1 2">NRRL 3301</strain>
    </source>
</reference>
<name>A0A1X2G870_9FUNG</name>